<dbReference type="InterPro" id="IPR017853">
    <property type="entry name" value="GH"/>
</dbReference>
<dbReference type="Gene3D" id="3.40.50.1700">
    <property type="entry name" value="Glycoside hydrolase family 3 C-terminal domain"/>
    <property type="match status" value="1"/>
</dbReference>
<dbReference type="InterPro" id="IPR001764">
    <property type="entry name" value="Glyco_hydro_3_N"/>
</dbReference>
<dbReference type="InterPro" id="IPR002772">
    <property type="entry name" value="Glyco_hydro_3_C"/>
</dbReference>
<dbReference type="PRINTS" id="PR00133">
    <property type="entry name" value="GLHYDRLASE3"/>
</dbReference>
<dbReference type="AlphaFoldDB" id="A0A520N350"/>
<dbReference type="Pfam" id="PF00933">
    <property type="entry name" value="Glyco_hydro_3"/>
    <property type="match status" value="1"/>
</dbReference>
<dbReference type="PANTHER" id="PTHR30620">
    <property type="entry name" value="PERIPLASMIC BETA-GLUCOSIDASE-RELATED"/>
    <property type="match status" value="1"/>
</dbReference>
<keyword evidence="1 4" id="KW-0378">Hydrolase</keyword>
<sequence length="623" mass="69573">MKKILILVFLNSYIVADVDWSNTNECKLPDYSAFVNKIVNEMTLEQKVGQIIMPEINSISPSQVKKFQLGTILNGGGGFPNQNKNSNIQDWKDLSESYYDASPEINGIKIPILWGTDAVHGHNNVIGATIFPHNIGLGSTRNPSLIKMIGSAVAKEVASTGIIWTFAPTIAVPQNDTWGRTYEGYSENYNLVSELGTNFILGLQGEGDSFLSKNKVLATPKHFLGDGGTDQGIDQGNTITSESKLKEIHGTPYYDAIDSCALSIMASFNSWNGKKLHGDKYLLTEILKNQMEFDGFIVGDWNGHGQIPGCEDANCPQALNAGVDIFMVPTEWEPLYWNTLDQVNKEIIPIERLNDAVSRILKVKKHLGLFDNRVPHNYKENHIGNSDHRNLARQAVRESIVLLKNNDVLPMNPRKNFLIIGDQSKQIENQMGGWTITWQGKSWEGVSLSNEDFPNTKSIYESLSQHILNLGGNVEFSSDGSYSQKPDYVIFVYGETPYAEGEGDIDELNFSNTNENLIKLLKEFSKKNISTISLFLTGRPLITDKEIKYSDSFVSIWLPGTAVEGMNDVIFSNLDGSINYDFKGKLSFSWPSTSSHNPLNFNDKNYSPKFEYGYGLTYKETNE</sequence>
<dbReference type="InterPro" id="IPR036962">
    <property type="entry name" value="Glyco_hydro_3_N_sf"/>
</dbReference>
<dbReference type="PANTHER" id="PTHR30620:SF77">
    <property type="entry name" value="LYSOSOMAL BETA GLUCOSIDASE-LIKE"/>
    <property type="match status" value="1"/>
</dbReference>
<dbReference type="GO" id="GO:0009251">
    <property type="term" value="P:glucan catabolic process"/>
    <property type="evidence" value="ECO:0007669"/>
    <property type="project" value="TreeGrafter"/>
</dbReference>
<organism evidence="4 5">
    <name type="scientific">SAR86 cluster bacterium</name>
    <dbReference type="NCBI Taxonomy" id="2030880"/>
    <lineage>
        <taxon>Bacteria</taxon>
        <taxon>Pseudomonadati</taxon>
        <taxon>Pseudomonadota</taxon>
        <taxon>Gammaproteobacteria</taxon>
        <taxon>SAR86 cluster</taxon>
    </lineage>
</organism>
<dbReference type="SUPFAM" id="SSF52279">
    <property type="entry name" value="Beta-D-glucan exohydrolase, C-terminal domain"/>
    <property type="match status" value="1"/>
</dbReference>
<proteinExistence type="predicted"/>
<reference evidence="4 5" key="1">
    <citation type="submission" date="2019-02" db="EMBL/GenBank/DDBJ databases">
        <title>Prokaryotic population dynamics and viral predation in marine succession experiment using metagenomics: the confinement effect.</title>
        <authorList>
            <person name="Haro-Moreno J.M."/>
            <person name="Rodriguez-Valera F."/>
            <person name="Lopez-Perez M."/>
        </authorList>
    </citation>
    <scope>NUCLEOTIDE SEQUENCE [LARGE SCALE GENOMIC DNA]</scope>
    <source>
        <strain evidence="4">MED-G160</strain>
    </source>
</reference>
<evidence type="ECO:0000313" key="5">
    <source>
        <dbReference type="Proteomes" id="UP000318710"/>
    </source>
</evidence>
<dbReference type="Gene3D" id="3.20.20.300">
    <property type="entry name" value="Glycoside hydrolase, family 3, N-terminal domain"/>
    <property type="match status" value="1"/>
</dbReference>
<name>A0A520N350_9GAMM</name>
<accession>A0A520N350</accession>
<feature type="domain" description="Glycoside hydrolase family 3 C-terminal" evidence="3">
    <location>
        <begin position="400"/>
        <end position="618"/>
    </location>
</feature>
<evidence type="ECO:0000259" key="2">
    <source>
        <dbReference type="Pfam" id="PF00933"/>
    </source>
</evidence>
<dbReference type="Proteomes" id="UP000318710">
    <property type="component" value="Unassembled WGS sequence"/>
</dbReference>
<dbReference type="EMBL" id="SHBF01000008">
    <property type="protein sequence ID" value="RZO27908.1"/>
    <property type="molecule type" value="Genomic_DNA"/>
</dbReference>
<dbReference type="Pfam" id="PF01915">
    <property type="entry name" value="Glyco_hydro_3_C"/>
    <property type="match status" value="1"/>
</dbReference>
<comment type="caution">
    <text evidence="4">The sequence shown here is derived from an EMBL/GenBank/DDBJ whole genome shotgun (WGS) entry which is preliminary data.</text>
</comment>
<feature type="domain" description="Glycoside hydrolase family 3 N-terminal" evidence="2">
    <location>
        <begin position="43"/>
        <end position="363"/>
    </location>
</feature>
<dbReference type="SUPFAM" id="SSF51445">
    <property type="entry name" value="(Trans)glycosidases"/>
    <property type="match status" value="1"/>
</dbReference>
<evidence type="ECO:0000313" key="4">
    <source>
        <dbReference type="EMBL" id="RZO27908.1"/>
    </source>
</evidence>
<dbReference type="InterPro" id="IPR036881">
    <property type="entry name" value="Glyco_hydro_3_C_sf"/>
</dbReference>
<dbReference type="GO" id="GO:0008422">
    <property type="term" value="F:beta-glucosidase activity"/>
    <property type="evidence" value="ECO:0007669"/>
    <property type="project" value="TreeGrafter"/>
</dbReference>
<evidence type="ECO:0000259" key="3">
    <source>
        <dbReference type="Pfam" id="PF01915"/>
    </source>
</evidence>
<evidence type="ECO:0000256" key="1">
    <source>
        <dbReference type="ARBA" id="ARBA00022801"/>
    </source>
</evidence>
<gene>
    <name evidence="4" type="ORF">EVA93_02140</name>
</gene>
<protein>
    <submittedName>
        <fullName evidence="4">Glycoside hydrolase family 3 protein</fullName>
    </submittedName>
</protein>
<dbReference type="InterPro" id="IPR051915">
    <property type="entry name" value="Cellulose_Degrad_GH3"/>
</dbReference>